<feature type="region of interest" description="Disordered" evidence="1">
    <location>
        <begin position="409"/>
        <end position="428"/>
    </location>
</feature>
<feature type="region of interest" description="Disordered" evidence="1">
    <location>
        <begin position="1"/>
        <end position="23"/>
    </location>
</feature>
<organism evidence="3 4">
    <name type="scientific">Orbilia oligospora</name>
    <name type="common">Nematode-trapping fungus</name>
    <name type="synonym">Arthrobotrys oligospora</name>
    <dbReference type="NCBI Taxonomy" id="2813651"/>
    <lineage>
        <taxon>Eukaryota</taxon>
        <taxon>Fungi</taxon>
        <taxon>Dikarya</taxon>
        <taxon>Ascomycota</taxon>
        <taxon>Pezizomycotina</taxon>
        <taxon>Orbiliomycetes</taxon>
        <taxon>Orbiliales</taxon>
        <taxon>Orbiliaceae</taxon>
        <taxon>Orbilia</taxon>
    </lineage>
</organism>
<evidence type="ECO:0000256" key="1">
    <source>
        <dbReference type="SAM" id="MobiDB-lite"/>
    </source>
</evidence>
<feature type="region of interest" description="Disordered" evidence="1">
    <location>
        <begin position="144"/>
        <end position="181"/>
    </location>
</feature>
<dbReference type="EMBL" id="WIPF01000005">
    <property type="protein sequence ID" value="KAF3231046.1"/>
    <property type="molecule type" value="Genomic_DNA"/>
</dbReference>
<feature type="region of interest" description="Disordered" evidence="1">
    <location>
        <begin position="557"/>
        <end position="617"/>
    </location>
</feature>
<gene>
    <name evidence="3" type="ORF">TWF191_007768</name>
</gene>
<keyword evidence="2" id="KW-0812">Transmembrane</keyword>
<protein>
    <submittedName>
        <fullName evidence="3">Uncharacterized protein</fullName>
    </submittedName>
</protein>
<sequence length="838" mass="92635">MSTPGTMLDSEPEKGSSAVGNPTPSKNLPRRIIEFRMLFAKAFTIILLILCLWALAPILIGVLESSGSNAGHHELVHEEPLSLPHQHGDGGADLIARDLREATNVVGRYAYQSIRHSKNGKPPKPDQVVPLVELVENEKTITVRASHTHPNHVPHRVPRDLESEESSVTSASHTSHPPGPVIHNAADLEDILFDVGKTKERSGGLDIVHTDLTTRTVAYLTDSSGTHFQVSTIELYHTHSNGNTPFAPEINTSPGEGNDLQALGYRPTSSVELETSFPSFENLDNIASPTASPAQIRSAVQRQETNIATPTSHRISKVAPIVIDSNNPNNIRLPGNSAYNASHGDSSYTHNHIHFSVGHDDGDGDMPGLNTTTATRTITRAPRLPQVTESIIADAFFNINRTVTHVSGPTWRQVTTPRPPAPPVPTNRVVGPIETMFEPAINVTFELIPMEADDPESPFSIYWNPIATGAPTRADHISLASSWRANGGKYPSMPTRYDIVWDHRTNTTWNKTVEGTWDGWIDVYVSITTQYPAPPKTPVPAIPTSPGQPEYDPITNPDFTFGPGPNWVGPSSESSSVEVHASTPTAPKGTDLPAFPNDRTTTFPPPTDGSTASPRPSQNLKQEIDMHYPVPFFPNGPEKYKVWSEWIGYCSVIKHINLKNEPRNPLRPFGIVDGWGGDYVQNLCVRGINYYIHIDNESAVGQYWQATLMYDRNVSEAGYADILPSWKTYPQMVAENTQDLLRPEWIADCVVLLHHNGTSNWGNQFLINARKYFDPHGRRYTSGDRNTVNPPKKCRRLDMLLHIEEYHNINGFVIGDWWVTPSDEEPFYVSPSDAVITL</sequence>
<name>A0A6G1M822_ORBOL</name>
<feature type="compositionally biased region" description="Basic residues" evidence="1">
    <location>
        <begin position="146"/>
        <end position="156"/>
    </location>
</feature>
<comment type="caution">
    <text evidence="3">The sequence shown here is derived from an EMBL/GenBank/DDBJ whole genome shotgun (WGS) entry which is preliminary data.</text>
</comment>
<dbReference type="Proteomes" id="UP000483672">
    <property type="component" value="Unassembled WGS sequence"/>
</dbReference>
<accession>A0A6G1M822</accession>
<evidence type="ECO:0000313" key="4">
    <source>
        <dbReference type="Proteomes" id="UP000483672"/>
    </source>
</evidence>
<feature type="transmembrane region" description="Helical" evidence="2">
    <location>
        <begin position="38"/>
        <end position="63"/>
    </location>
</feature>
<keyword evidence="2" id="KW-0472">Membrane</keyword>
<reference evidence="3 4" key="1">
    <citation type="submission" date="2019-06" db="EMBL/GenBank/DDBJ databases">
        <authorList>
            <person name="Palmer J.M."/>
        </authorList>
    </citation>
    <scope>NUCLEOTIDE SEQUENCE [LARGE SCALE GENOMIC DNA]</scope>
    <source>
        <strain evidence="3 4">TWF191</strain>
    </source>
</reference>
<feature type="compositionally biased region" description="Polar residues" evidence="1">
    <location>
        <begin position="598"/>
        <end position="617"/>
    </location>
</feature>
<dbReference type="AlphaFoldDB" id="A0A6G1M822"/>
<feature type="compositionally biased region" description="Polar residues" evidence="1">
    <location>
        <begin position="166"/>
        <end position="175"/>
    </location>
</feature>
<evidence type="ECO:0000313" key="3">
    <source>
        <dbReference type="EMBL" id="KAF3231046.1"/>
    </source>
</evidence>
<evidence type="ECO:0000256" key="2">
    <source>
        <dbReference type="SAM" id="Phobius"/>
    </source>
</evidence>
<keyword evidence="2" id="KW-1133">Transmembrane helix</keyword>
<proteinExistence type="predicted"/>